<dbReference type="EMBL" id="JBHSGI010000009">
    <property type="protein sequence ID" value="MFC4669219.1"/>
    <property type="molecule type" value="Genomic_DNA"/>
</dbReference>
<keyword evidence="2" id="KW-1185">Reference proteome</keyword>
<reference evidence="2" key="1">
    <citation type="journal article" date="2019" name="Int. J. Syst. Evol. Microbiol.">
        <title>The Global Catalogue of Microorganisms (GCM) 10K type strain sequencing project: providing services to taxonomists for standard genome sequencing and annotation.</title>
        <authorList>
            <consortium name="The Broad Institute Genomics Platform"/>
            <consortium name="The Broad Institute Genome Sequencing Center for Infectious Disease"/>
            <person name="Wu L."/>
            <person name="Ma J."/>
        </authorList>
    </citation>
    <scope>NUCLEOTIDE SEQUENCE [LARGE SCALE GENOMIC DNA]</scope>
    <source>
        <strain evidence="2">CGMCC 4.7283</strain>
    </source>
</reference>
<dbReference type="Pfam" id="PF03745">
    <property type="entry name" value="DUF309"/>
    <property type="match status" value="1"/>
</dbReference>
<evidence type="ECO:0000313" key="1">
    <source>
        <dbReference type="EMBL" id="MFC4669219.1"/>
    </source>
</evidence>
<accession>A0ABV9KGZ1</accession>
<dbReference type="RefSeq" id="WP_380717629.1">
    <property type="nucleotide sequence ID" value="NZ_JBHSGI010000009.1"/>
</dbReference>
<dbReference type="InterPro" id="IPR005500">
    <property type="entry name" value="DUF309"/>
</dbReference>
<dbReference type="Proteomes" id="UP001595973">
    <property type="component" value="Unassembled WGS sequence"/>
</dbReference>
<dbReference type="SUPFAM" id="SSF140663">
    <property type="entry name" value="TTHA0068-like"/>
    <property type="match status" value="1"/>
</dbReference>
<evidence type="ECO:0000313" key="2">
    <source>
        <dbReference type="Proteomes" id="UP001595973"/>
    </source>
</evidence>
<comment type="caution">
    <text evidence="1">The sequence shown here is derived from an EMBL/GenBank/DDBJ whole genome shotgun (WGS) entry which is preliminary data.</text>
</comment>
<name>A0ABV9KGZ1_9RHOB</name>
<protein>
    <submittedName>
        <fullName evidence="1">DUF309 domain-containing protein</fullName>
    </submittedName>
</protein>
<sequence length="144" mass="16076">MKRPDIPLPTHRYVPGRSPRHAEGAFEAFHASVGAGPLAETLAWRAGWHFIEQGFFWEAHEVLEPVWMTLPPNAPERRFVQAVIQVANAALKLEMGRPRAALRLCGIAEGLMAESAGPSAILGLDRVRVERYVRSLRERAEFAI</sequence>
<dbReference type="InterPro" id="IPR023203">
    <property type="entry name" value="TTHA0068_sf"/>
</dbReference>
<proteinExistence type="predicted"/>
<dbReference type="Gene3D" id="1.10.3450.10">
    <property type="entry name" value="TTHA0068-like"/>
    <property type="match status" value="1"/>
</dbReference>
<gene>
    <name evidence="1" type="ORF">ACFO5X_11690</name>
</gene>
<organism evidence="1 2">
    <name type="scientific">Seohaeicola nanhaiensis</name>
    <dbReference type="NCBI Taxonomy" id="1387282"/>
    <lineage>
        <taxon>Bacteria</taxon>
        <taxon>Pseudomonadati</taxon>
        <taxon>Pseudomonadota</taxon>
        <taxon>Alphaproteobacteria</taxon>
        <taxon>Rhodobacterales</taxon>
        <taxon>Roseobacteraceae</taxon>
        <taxon>Seohaeicola</taxon>
    </lineage>
</organism>